<dbReference type="SUPFAM" id="SSF103111">
    <property type="entry name" value="Activator of Hsp90 ATPase, Aha1"/>
    <property type="match status" value="1"/>
</dbReference>
<dbReference type="EMBL" id="HBEA01003291">
    <property type="protein sequence ID" value="CAD8252967.1"/>
    <property type="molecule type" value="Transcribed_RNA"/>
</dbReference>
<dbReference type="GO" id="GO:0051087">
    <property type="term" value="F:protein-folding chaperone binding"/>
    <property type="evidence" value="ECO:0007669"/>
    <property type="project" value="InterPro"/>
</dbReference>
<comment type="similarity">
    <text evidence="1">Belongs to the AHA1 family.</text>
</comment>
<dbReference type="PANTHER" id="PTHR11242">
    <property type="entry name" value="ARYL HYDROCARBON RECEPTOR INTERACTING PROTEIN RELATED"/>
    <property type="match status" value="1"/>
</dbReference>
<reference evidence="7" key="1">
    <citation type="submission" date="2021-01" db="EMBL/GenBank/DDBJ databases">
        <authorList>
            <person name="Corre E."/>
            <person name="Pelletier E."/>
            <person name="Niang G."/>
            <person name="Scheremetjew M."/>
            <person name="Finn R."/>
            <person name="Kale V."/>
            <person name="Holt S."/>
            <person name="Cochrane G."/>
            <person name="Meng A."/>
            <person name="Brown T."/>
            <person name="Cohen L."/>
        </authorList>
    </citation>
    <scope>NUCLEOTIDE SEQUENCE</scope>
    <source>
        <strain evidence="7">CCMP2078</strain>
    </source>
</reference>
<feature type="compositionally biased region" description="Basic and acidic residues" evidence="5">
    <location>
        <begin position="305"/>
        <end position="348"/>
    </location>
</feature>
<dbReference type="GO" id="GO:0001671">
    <property type="term" value="F:ATPase activator activity"/>
    <property type="evidence" value="ECO:0007669"/>
    <property type="project" value="InterPro"/>
</dbReference>
<accession>A0A7R9U511</accession>
<feature type="compositionally biased region" description="Low complexity" evidence="5">
    <location>
        <begin position="413"/>
        <end position="424"/>
    </location>
</feature>
<protein>
    <recommendedName>
        <fullName evidence="6">Activator of Hsp90 ATPase AHSA1-like N-terminal domain-containing protein</fullName>
    </recommendedName>
</protein>
<proteinExistence type="inferred from homology"/>
<sequence length="627" mass="69006">MDEVEADAPPLMELVRRAEACKEQGNEKFRAGTIAEARQSYEEGLEQMKTAEDKGCLKSGKDLSALVGPEVGAKNVALSLHLNMAACLNKQEDWAASIRHASRALELDAASSKALFRRGFARTRFGLLDEGRSDLEAALRADPDNRGIKRELKYNTQQQQRAKKKDRENFKGLFAGSLYEDKEEERLRKLREAEAKEAELRVEYEAEKAAFEASKAPSGSGAGEDLQAADNDDGDAAEDVPGAAEDAAEAAASTEAPPVAEPEASAEEDAMDVDGQAAEEVDPAKEVDPAMDVEPAEEAFPDFATWKENKKKEKEAAEKAKKAEQDAKKNEAARKKDEERRRQKEERRRTAKATSDTKAEEDDDLEAGTASDLRGYRRTADGKVTTYFNNELSEEAKKLIGDITPQRVDPVAPAAQAPTPQRIASDSSQKKGSAWNAAGTWEERDMSDWAKEEFEKQLEAVTAEKKSSLDQGNILDALHGISSGDLGNPESLGKMLAIMQNVDIRITKVKKVDGDASITLVRGKPRYIFELTAEAEFEAVLTEMKPEAAISGVPSGEEAETKTKKYKGTLNLPDISSINPDEECPCHCRLKRGPDAEHKHAMDEALQEFRRNVLLAVDRFSEEFKQK</sequence>
<dbReference type="InterPro" id="IPR015310">
    <property type="entry name" value="AHSA1-like_N"/>
</dbReference>
<dbReference type="Gene3D" id="1.25.40.10">
    <property type="entry name" value="Tetratricopeptide repeat domain"/>
    <property type="match status" value="1"/>
</dbReference>
<dbReference type="AlphaFoldDB" id="A0A7R9U511"/>
<feature type="compositionally biased region" description="Low complexity" evidence="5">
    <location>
        <begin position="239"/>
        <end position="263"/>
    </location>
</feature>
<organism evidence="7">
    <name type="scientific">Pinguiococcus pyrenoidosus</name>
    <dbReference type="NCBI Taxonomy" id="172671"/>
    <lineage>
        <taxon>Eukaryota</taxon>
        <taxon>Sar</taxon>
        <taxon>Stramenopiles</taxon>
        <taxon>Ochrophyta</taxon>
        <taxon>Pinguiophyceae</taxon>
        <taxon>Pinguiochrysidales</taxon>
        <taxon>Pinguiochrysidaceae</taxon>
        <taxon>Pinguiococcus</taxon>
    </lineage>
</organism>
<dbReference type="Pfam" id="PF09229">
    <property type="entry name" value="Aha1_N"/>
    <property type="match status" value="1"/>
</dbReference>
<evidence type="ECO:0000256" key="4">
    <source>
        <dbReference type="SAM" id="Coils"/>
    </source>
</evidence>
<feature type="region of interest" description="Disordered" evidence="5">
    <location>
        <begin position="148"/>
        <end position="167"/>
    </location>
</feature>
<gene>
    <name evidence="7" type="ORF">PPYR1160_LOCUS2459</name>
</gene>
<feature type="domain" description="Activator of Hsp90 ATPase AHSA1-like N-terminal" evidence="6">
    <location>
        <begin position="443"/>
        <end position="626"/>
    </location>
</feature>
<feature type="compositionally biased region" description="Acidic residues" evidence="5">
    <location>
        <begin position="289"/>
        <end position="300"/>
    </location>
</feature>
<keyword evidence="2" id="KW-0677">Repeat</keyword>
<feature type="region of interest" description="Disordered" evidence="5">
    <location>
        <begin position="413"/>
        <end position="433"/>
    </location>
</feature>
<evidence type="ECO:0000256" key="1">
    <source>
        <dbReference type="ARBA" id="ARBA00006817"/>
    </source>
</evidence>
<name>A0A7R9U511_9STRA</name>
<dbReference type="SMART" id="SM00028">
    <property type="entry name" value="TPR"/>
    <property type="match status" value="3"/>
</dbReference>
<dbReference type="PANTHER" id="PTHR11242:SF0">
    <property type="entry name" value="TPR_REGION DOMAIN-CONTAINING PROTEIN"/>
    <property type="match status" value="1"/>
</dbReference>
<evidence type="ECO:0000256" key="3">
    <source>
        <dbReference type="ARBA" id="ARBA00022803"/>
    </source>
</evidence>
<dbReference type="InterPro" id="IPR036338">
    <property type="entry name" value="Aha1"/>
</dbReference>
<evidence type="ECO:0000256" key="2">
    <source>
        <dbReference type="ARBA" id="ARBA00022737"/>
    </source>
</evidence>
<keyword evidence="3" id="KW-0802">TPR repeat</keyword>
<feature type="coiled-coil region" evidence="4">
    <location>
        <begin position="179"/>
        <end position="210"/>
    </location>
</feature>
<evidence type="ECO:0000259" key="6">
    <source>
        <dbReference type="SMART" id="SM01000"/>
    </source>
</evidence>
<evidence type="ECO:0000256" key="5">
    <source>
        <dbReference type="SAM" id="MobiDB-lite"/>
    </source>
</evidence>
<dbReference type="InterPro" id="IPR019734">
    <property type="entry name" value="TPR_rpt"/>
</dbReference>
<dbReference type="Gene3D" id="3.15.10.20">
    <property type="entry name" value="Activator of Hsp90 ATPase Aha1, N-terminal domain"/>
    <property type="match status" value="1"/>
</dbReference>
<feature type="compositionally biased region" description="Acidic residues" evidence="5">
    <location>
        <begin position="264"/>
        <end position="281"/>
    </location>
</feature>
<feature type="region of interest" description="Disordered" evidence="5">
    <location>
        <begin position="211"/>
        <end position="382"/>
    </location>
</feature>
<dbReference type="SUPFAM" id="SSF48452">
    <property type="entry name" value="TPR-like"/>
    <property type="match status" value="1"/>
</dbReference>
<dbReference type="InterPro" id="IPR011990">
    <property type="entry name" value="TPR-like_helical_dom_sf"/>
</dbReference>
<keyword evidence="4" id="KW-0175">Coiled coil</keyword>
<dbReference type="SMART" id="SM01000">
    <property type="entry name" value="Aha1_N"/>
    <property type="match status" value="1"/>
</dbReference>
<evidence type="ECO:0000313" key="7">
    <source>
        <dbReference type="EMBL" id="CAD8252967.1"/>
    </source>
</evidence>
<dbReference type="InterPro" id="IPR039663">
    <property type="entry name" value="AIP/AIPL1/TTC9"/>
</dbReference>